<gene>
    <name evidence="1" type="primary">yabP</name>
    <name evidence="1" type="ORF">IAC13_03935</name>
</gene>
<dbReference type="GO" id="GO:0030435">
    <property type="term" value="P:sporulation resulting in formation of a cellular spore"/>
    <property type="evidence" value="ECO:0007669"/>
    <property type="project" value="InterPro"/>
</dbReference>
<dbReference type="NCBIfam" id="TIGR02892">
    <property type="entry name" value="spore_yabP"/>
    <property type="match status" value="1"/>
</dbReference>
<dbReference type="Pfam" id="PF07873">
    <property type="entry name" value="YabP"/>
    <property type="match status" value="1"/>
</dbReference>
<comment type="caution">
    <text evidence="1">The sequence shown here is derived from an EMBL/GenBank/DDBJ whole genome shotgun (WGS) entry which is preliminary data.</text>
</comment>
<dbReference type="InterPro" id="IPR012504">
    <property type="entry name" value="Spore_YabP"/>
</dbReference>
<dbReference type="EMBL" id="JADIML010000110">
    <property type="protein sequence ID" value="MBO8463061.1"/>
    <property type="molecule type" value="Genomic_DNA"/>
</dbReference>
<evidence type="ECO:0000313" key="1">
    <source>
        <dbReference type="EMBL" id="MBO8463061.1"/>
    </source>
</evidence>
<accession>A0A9D9I0X5</accession>
<protein>
    <submittedName>
        <fullName evidence="1">Sporulation protein YabP</fullName>
    </submittedName>
</protein>
<dbReference type="AlphaFoldDB" id="A0A9D9I0X5"/>
<sequence>MEEKQIFGNHKVSFVGRSNGIITGVKDVLSFDANEIILDTEMGMLMMKGMDLHVTSLTVEKGEVKVDGRIDSLVYSDMNQGKKQAEGILSRLFK</sequence>
<dbReference type="Proteomes" id="UP000823618">
    <property type="component" value="Unassembled WGS sequence"/>
</dbReference>
<dbReference type="Gene3D" id="2.60.40.2000">
    <property type="match status" value="1"/>
</dbReference>
<proteinExistence type="predicted"/>
<organism evidence="1 2">
    <name type="scientific">Candidatus Scybalomonas excrementavium</name>
    <dbReference type="NCBI Taxonomy" id="2840943"/>
    <lineage>
        <taxon>Bacteria</taxon>
        <taxon>Bacillati</taxon>
        <taxon>Bacillota</taxon>
        <taxon>Clostridia</taxon>
        <taxon>Lachnospirales</taxon>
        <taxon>Lachnospiraceae</taxon>
        <taxon>Lachnospiraceae incertae sedis</taxon>
        <taxon>Candidatus Scybalomonas</taxon>
    </lineage>
</organism>
<dbReference type="InterPro" id="IPR022476">
    <property type="entry name" value="Spore_YabP/YqfC"/>
</dbReference>
<evidence type="ECO:0000313" key="2">
    <source>
        <dbReference type="Proteomes" id="UP000823618"/>
    </source>
</evidence>
<dbReference type="PIRSF" id="PIRSF011576">
    <property type="entry name" value="YabP"/>
    <property type="match status" value="1"/>
</dbReference>
<reference evidence="1" key="2">
    <citation type="journal article" date="2021" name="PeerJ">
        <title>Extensive microbial diversity within the chicken gut microbiome revealed by metagenomics and culture.</title>
        <authorList>
            <person name="Gilroy R."/>
            <person name="Ravi A."/>
            <person name="Getino M."/>
            <person name="Pursley I."/>
            <person name="Horton D.L."/>
            <person name="Alikhan N.F."/>
            <person name="Baker D."/>
            <person name="Gharbi K."/>
            <person name="Hall N."/>
            <person name="Watson M."/>
            <person name="Adriaenssens E.M."/>
            <person name="Foster-Nyarko E."/>
            <person name="Jarju S."/>
            <person name="Secka A."/>
            <person name="Antonio M."/>
            <person name="Oren A."/>
            <person name="Chaudhuri R.R."/>
            <person name="La Ragione R."/>
            <person name="Hildebrand F."/>
            <person name="Pallen M.J."/>
        </authorList>
    </citation>
    <scope>NUCLEOTIDE SEQUENCE</scope>
    <source>
        <strain evidence="1">E3-2379</strain>
    </source>
</reference>
<reference evidence="1" key="1">
    <citation type="submission" date="2020-10" db="EMBL/GenBank/DDBJ databases">
        <authorList>
            <person name="Gilroy R."/>
        </authorList>
    </citation>
    <scope>NUCLEOTIDE SEQUENCE</scope>
    <source>
        <strain evidence="1">E3-2379</strain>
    </source>
</reference>
<dbReference type="InterPro" id="IPR038705">
    <property type="entry name" value="YabP_sf"/>
</dbReference>
<name>A0A9D9I0X5_9FIRM</name>